<proteinExistence type="inferred from homology"/>
<evidence type="ECO:0000313" key="8">
    <source>
        <dbReference type="EMBL" id="CAD5233446.1"/>
    </source>
</evidence>
<feature type="region of interest" description="Disordered" evidence="6">
    <location>
        <begin position="71"/>
        <end position="96"/>
    </location>
</feature>
<feature type="domain" description="Ribosomal eL28/Mak16" evidence="7">
    <location>
        <begin position="11"/>
        <end position="129"/>
    </location>
</feature>
<dbReference type="GO" id="GO:0003735">
    <property type="term" value="F:structural constituent of ribosome"/>
    <property type="evidence" value="ECO:0007669"/>
    <property type="project" value="InterPro"/>
</dbReference>
<evidence type="ECO:0000313" key="10">
    <source>
        <dbReference type="Proteomes" id="UP000659654"/>
    </source>
</evidence>
<dbReference type="InterPro" id="IPR029004">
    <property type="entry name" value="Ribosomal_eL28/Mak16"/>
</dbReference>
<name>A0A1I7RWP0_BURXY</name>
<dbReference type="Proteomes" id="UP000095284">
    <property type="component" value="Unplaced"/>
</dbReference>
<evidence type="ECO:0000256" key="6">
    <source>
        <dbReference type="SAM" id="MobiDB-lite"/>
    </source>
</evidence>
<accession>A0A1I7RWP0</accession>
<feature type="region of interest" description="Disordered" evidence="6">
    <location>
        <begin position="119"/>
        <end position="145"/>
    </location>
</feature>
<evidence type="ECO:0000256" key="4">
    <source>
        <dbReference type="ARBA" id="ARBA00035223"/>
    </source>
</evidence>
<dbReference type="EMBL" id="CAJFDI010000006">
    <property type="protein sequence ID" value="CAD5233446.1"/>
    <property type="molecule type" value="Genomic_DNA"/>
</dbReference>
<reference evidence="11" key="1">
    <citation type="submission" date="2016-11" db="UniProtKB">
        <authorList>
            <consortium name="WormBaseParasite"/>
        </authorList>
    </citation>
    <scope>IDENTIFICATION</scope>
</reference>
<evidence type="ECO:0000256" key="1">
    <source>
        <dbReference type="ARBA" id="ARBA00007926"/>
    </source>
</evidence>
<dbReference type="EMBL" id="CAJFCV020000006">
    <property type="protein sequence ID" value="CAG9128533.1"/>
    <property type="molecule type" value="Genomic_DNA"/>
</dbReference>
<evidence type="ECO:0000256" key="3">
    <source>
        <dbReference type="ARBA" id="ARBA00023274"/>
    </source>
</evidence>
<organism evidence="9 11">
    <name type="scientific">Bursaphelenchus xylophilus</name>
    <name type="common">Pinewood nematode worm</name>
    <name type="synonym">Aphelenchoides xylophilus</name>
    <dbReference type="NCBI Taxonomy" id="6326"/>
    <lineage>
        <taxon>Eukaryota</taxon>
        <taxon>Metazoa</taxon>
        <taxon>Ecdysozoa</taxon>
        <taxon>Nematoda</taxon>
        <taxon>Chromadorea</taxon>
        <taxon>Rhabditida</taxon>
        <taxon>Tylenchina</taxon>
        <taxon>Tylenchomorpha</taxon>
        <taxon>Aphelenchoidea</taxon>
        <taxon>Aphelenchoididae</taxon>
        <taxon>Bursaphelenchus</taxon>
    </lineage>
</organism>
<gene>
    <name evidence="8" type="ORF">BXYJ_LOCUS13537</name>
</gene>
<dbReference type="GO" id="GO:0005840">
    <property type="term" value="C:ribosome"/>
    <property type="evidence" value="ECO:0007669"/>
    <property type="project" value="UniProtKB-KW"/>
</dbReference>
<dbReference type="GO" id="GO:1990904">
    <property type="term" value="C:ribonucleoprotein complex"/>
    <property type="evidence" value="ECO:0007669"/>
    <property type="project" value="UniProtKB-KW"/>
</dbReference>
<keyword evidence="3" id="KW-0687">Ribonucleoprotein</keyword>
<reference evidence="8" key="2">
    <citation type="submission" date="2020-09" db="EMBL/GenBank/DDBJ databases">
        <authorList>
            <person name="Kikuchi T."/>
        </authorList>
    </citation>
    <scope>NUCLEOTIDE SEQUENCE</scope>
    <source>
        <strain evidence="8">Ka4C1</strain>
    </source>
</reference>
<dbReference type="OrthoDB" id="338850at2759"/>
<dbReference type="Gene3D" id="3.30.390.110">
    <property type="match status" value="1"/>
</dbReference>
<evidence type="ECO:0000313" key="11">
    <source>
        <dbReference type="WBParaSite" id="BXY_0515300.1"/>
    </source>
</evidence>
<dbReference type="WBParaSite" id="BXY_0515300.1">
    <property type="protein sequence ID" value="BXY_0515300.1"/>
    <property type="gene ID" value="BXY_0515300"/>
</dbReference>
<evidence type="ECO:0000256" key="5">
    <source>
        <dbReference type="ARBA" id="ARBA00035330"/>
    </source>
</evidence>
<sequence length="145" mass="15749">MVAINNASAAIQWNIIRRHSANLHKRRGIRTPFSTDRFNLTGKYTTRSSGLGSDAAVSVRLTEDNKGIVVETKKKSQGAQHRPATSTVSVTHKAGGPKAVLKAVRNHVKGYEPALAHKAQKRASQLLRSVQTRKTKKSQKTAASA</sequence>
<evidence type="ECO:0000259" key="7">
    <source>
        <dbReference type="Pfam" id="PF01778"/>
    </source>
</evidence>
<dbReference type="InterPro" id="IPR002672">
    <property type="entry name" value="Ribosomal_eL28"/>
</dbReference>
<evidence type="ECO:0000256" key="2">
    <source>
        <dbReference type="ARBA" id="ARBA00022980"/>
    </source>
</evidence>
<dbReference type="SMR" id="A0A1I7RWP0"/>
<keyword evidence="2" id="KW-0689">Ribosomal protein</keyword>
<dbReference type="PANTHER" id="PTHR10544">
    <property type="entry name" value="60S RIBOSOMAL PROTEIN L28"/>
    <property type="match status" value="1"/>
</dbReference>
<dbReference type="GO" id="GO:0006412">
    <property type="term" value="P:translation"/>
    <property type="evidence" value="ECO:0007669"/>
    <property type="project" value="InterPro"/>
</dbReference>
<comment type="similarity">
    <text evidence="1">Belongs to the eukaryotic ribosomal protein eL28 family.</text>
</comment>
<keyword evidence="10" id="KW-1185">Reference proteome</keyword>
<dbReference type="Pfam" id="PF01778">
    <property type="entry name" value="Ribosomal_L28e"/>
    <property type="match status" value="1"/>
</dbReference>
<dbReference type="eggNOG" id="KOG3412">
    <property type="taxonomic scope" value="Eukaryota"/>
</dbReference>
<evidence type="ECO:0000313" key="9">
    <source>
        <dbReference type="Proteomes" id="UP000095284"/>
    </source>
</evidence>
<dbReference type="Proteomes" id="UP000659654">
    <property type="component" value="Unassembled WGS sequence"/>
</dbReference>
<feature type="compositionally biased region" description="Polar residues" evidence="6">
    <location>
        <begin position="77"/>
        <end position="90"/>
    </location>
</feature>
<protein>
    <recommendedName>
        <fullName evidence="4">Large ribosomal subunit protein eL28</fullName>
    </recommendedName>
    <alternativeName>
        <fullName evidence="5">60S ribosomal protein L28</fullName>
    </alternativeName>
</protein>
<dbReference type="AlphaFoldDB" id="A0A1I7RWP0"/>
<dbReference type="Proteomes" id="UP000582659">
    <property type="component" value="Unassembled WGS sequence"/>
</dbReference>